<keyword evidence="6" id="KW-0645">Protease</keyword>
<keyword evidence="3" id="KW-0408">Iron</keyword>
<reference evidence="6 7" key="1">
    <citation type="submission" date="2020-08" db="EMBL/GenBank/DDBJ databases">
        <authorList>
            <person name="Liu C."/>
            <person name="Sun Q."/>
        </authorList>
    </citation>
    <scope>NUCLEOTIDE SEQUENCE [LARGE SCALE GENOMIC DNA]</scope>
    <source>
        <strain evidence="6 7">N22</strain>
    </source>
</reference>
<dbReference type="GO" id="GO:0046872">
    <property type="term" value="F:metal ion binding"/>
    <property type="evidence" value="ECO:0007669"/>
    <property type="project" value="UniProtKB-KW"/>
</dbReference>
<comment type="caution">
    <text evidence="6">The sequence shown here is derived from an EMBL/GenBank/DDBJ whole genome shotgun (WGS) entry which is preliminary data.</text>
</comment>
<dbReference type="SUPFAM" id="SSF49478">
    <property type="entry name" value="Cna protein B-type domain"/>
    <property type="match status" value="1"/>
</dbReference>
<name>A0A842JJA1_9ACTN</name>
<evidence type="ECO:0000256" key="2">
    <source>
        <dbReference type="ARBA" id="ARBA00022723"/>
    </source>
</evidence>
<dbReference type="PANTHER" id="PTHR43177:SF3">
    <property type="entry name" value="PROTEIN NRFC HOMOLOG"/>
    <property type="match status" value="1"/>
</dbReference>
<proteinExistence type="predicted"/>
<keyword evidence="6" id="KW-0121">Carboxypeptidase</keyword>
<gene>
    <name evidence="6" type="ORF">H7313_07450</name>
</gene>
<keyword evidence="2" id="KW-0479">Metal-binding</keyword>
<dbReference type="SUPFAM" id="SSF54862">
    <property type="entry name" value="4Fe-4S ferredoxins"/>
    <property type="match status" value="1"/>
</dbReference>
<protein>
    <submittedName>
        <fullName evidence="6">Carboxypeptidase regulatory-like domain-containing protein</fullName>
    </submittedName>
</protein>
<dbReference type="GO" id="GO:0004180">
    <property type="term" value="F:carboxypeptidase activity"/>
    <property type="evidence" value="ECO:0007669"/>
    <property type="project" value="UniProtKB-KW"/>
</dbReference>
<keyword evidence="7" id="KW-1185">Reference proteome</keyword>
<organism evidence="6 7">
    <name type="scientific">Gordonibacter massiliensis</name>
    <name type="common">ex Traore et al. 2017</name>
    <dbReference type="NCBI Taxonomy" id="1841863"/>
    <lineage>
        <taxon>Bacteria</taxon>
        <taxon>Bacillati</taxon>
        <taxon>Actinomycetota</taxon>
        <taxon>Coriobacteriia</taxon>
        <taxon>Eggerthellales</taxon>
        <taxon>Eggerthellaceae</taxon>
        <taxon>Gordonibacter</taxon>
    </lineage>
</organism>
<keyword evidence="4" id="KW-0411">Iron-sulfur</keyword>
<keyword evidence="1" id="KW-0004">4Fe-4S</keyword>
<dbReference type="GO" id="GO:0051539">
    <property type="term" value="F:4 iron, 4 sulfur cluster binding"/>
    <property type="evidence" value="ECO:0007669"/>
    <property type="project" value="UniProtKB-KW"/>
</dbReference>
<evidence type="ECO:0000256" key="3">
    <source>
        <dbReference type="ARBA" id="ARBA00023004"/>
    </source>
</evidence>
<evidence type="ECO:0000313" key="7">
    <source>
        <dbReference type="Proteomes" id="UP000587396"/>
    </source>
</evidence>
<evidence type="ECO:0000259" key="5">
    <source>
        <dbReference type="PROSITE" id="PS51379"/>
    </source>
</evidence>
<dbReference type="PANTHER" id="PTHR43177">
    <property type="entry name" value="PROTEIN NRFC"/>
    <property type="match status" value="1"/>
</dbReference>
<dbReference type="Gene3D" id="3.30.70.20">
    <property type="match status" value="2"/>
</dbReference>
<dbReference type="Pfam" id="PF13620">
    <property type="entry name" value="CarboxypepD_reg"/>
    <property type="match status" value="1"/>
</dbReference>
<dbReference type="Gene3D" id="2.60.40.1120">
    <property type="entry name" value="Carboxypeptidase-like, regulatory domain"/>
    <property type="match status" value="1"/>
</dbReference>
<accession>A0A842JJA1</accession>
<sequence length="266" mass="29266">MSRKVFVVDVDRCNGCHSCQIACKDEHCGTAWLPYAAEQPDTGQFWCKVQEEVHGSVPKVNITYTPIIGAQSDAVRDYAPELLMDRDDGLIVIDPKKAKGRKDLADEFEGIYWNEALEIPQGCTGCAHLIDDGWSVPRCVDACPVGGLRFGDESEFAEEIGKAERLDPESNVYYLNLPKRWVAGQVIDDAADEVVIGAKVSLEPLGGSFEALETTTDEFGDFWFRNLKEADYRLTVSAAGYAPREQTASTKEADCNAGMVLLEKSA</sequence>
<feature type="domain" description="4Fe-4S ferredoxin-type" evidence="5">
    <location>
        <begin position="4"/>
        <end position="33"/>
    </location>
</feature>
<dbReference type="PROSITE" id="PS51379">
    <property type="entry name" value="4FE4S_FER_2"/>
    <property type="match status" value="1"/>
</dbReference>
<dbReference type="InterPro" id="IPR017896">
    <property type="entry name" value="4Fe4S_Fe-S-bd"/>
</dbReference>
<dbReference type="InterPro" id="IPR050954">
    <property type="entry name" value="ET_IronSulfur_Cluster-Binding"/>
</dbReference>
<evidence type="ECO:0000313" key="6">
    <source>
        <dbReference type="EMBL" id="MBC2889180.1"/>
    </source>
</evidence>
<dbReference type="Pfam" id="PF13247">
    <property type="entry name" value="Fer4_11"/>
    <property type="match status" value="1"/>
</dbReference>
<evidence type="ECO:0000256" key="1">
    <source>
        <dbReference type="ARBA" id="ARBA00022485"/>
    </source>
</evidence>
<evidence type="ECO:0000256" key="4">
    <source>
        <dbReference type="ARBA" id="ARBA00023014"/>
    </source>
</evidence>
<dbReference type="Proteomes" id="UP000587396">
    <property type="component" value="Unassembled WGS sequence"/>
</dbReference>
<dbReference type="RefSeq" id="WP_185905053.1">
    <property type="nucleotide sequence ID" value="NZ_JACMSE010000004.1"/>
</dbReference>
<dbReference type="AlphaFoldDB" id="A0A842JJA1"/>
<keyword evidence="6" id="KW-0378">Hydrolase</keyword>
<dbReference type="EMBL" id="JACMSE010000004">
    <property type="protein sequence ID" value="MBC2889180.1"/>
    <property type="molecule type" value="Genomic_DNA"/>
</dbReference>